<dbReference type="EMBL" id="DVMX01000074">
    <property type="protein sequence ID" value="HIU41655.1"/>
    <property type="molecule type" value="Genomic_DNA"/>
</dbReference>
<reference evidence="1" key="1">
    <citation type="submission" date="2020-10" db="EMBL/GenBank/DDBJ databases">
        <authorList>
            <person name="Gilroy R."/>
        </authorList>
    </citation>
    <scope>NUCLEOTIDE SEQUENCE</scope>
    <source>
        <strain evidence="1">4509</strain>
    </source>
</reference>
<gene>
    <name evidence="1" type="ORF">IAD19_03795</name>
</gene>
<sequence length="82" mass="9298">MKTNPYEMGRPAAVGSVFDLMNCPIRIPDSMGCFRDIHQLVEKVFGCFRIDPPSALRRWAGGFHLLFPQLFSNNKAEERVLG</sequence>
<evidence type="ECO:0000313" key="1">
    <source>
        <dbReference type="EMBL" id="HIU41655.1"/>
    </source>
</evidence>
<dbReference type="AlphaFoldDB" id="A0A9D1IRA0"/>
<dbReference type="Proteomes" id="UP000824082">
    <property type="component" value="Unassembled WGS sequence"/>
</dbReference>
<proteinExistence type="predicted"/>
<name>A0A9D1IRA0_9FIRM</name>
<comment type="caution">
    <text evidence="1">The sequence shown here is derived from an EMBL/GenBank/DDBJ whole genome shotgun (WGS) entry which is preliminary data.</text>
</comment>
<accession>A0A9D1IRA0</accession>
<reference evidence="1" key="2">
    <citation type="journal article" date="2021" name="PeerJ">
        <title>Extensive microbial diversity within the chicken gut microbiome revealed by metagenomics and culture.</title>
        <authorList>
            <person name="Gilroy R."/>
            <person name="Ravi A."/>
            <person name="Getino M."/>
            <person name="Pursley I."/>
            <person name="Horton D.L."/>
            <person name="Alikhan N.F."/>
            <person name="Baker D."/>
            <person name="Gharbi K."/>
            <person name="Hall N."/>
            <person name="Watson M."/>
            <person name="Adriaenssens E.M."/>
            <person name="Foster-Nyarko E."/>
            <person name="Jarju S."/>
            <person name="Secka A."/>
            <person name="Antonio M."/>
            <person name="Oren A."/>
            <person name="Chaudhuri R.R."/>
            <person name="La Ragione R."/>
            <person name="Hildebrand F."/>
            <person name="Pallen M.J."/>
        </authorList>
    </citation>
    <scope>NUCLEOTIDE SEQUENCE</scope>
    <source>
        <strain evidence="1">4509</strain>
    </source>
</reference>
<organism evidence="1 2">
    <name type="scientific">Candidatus Egerieicola faecale</name>
    <dbReference type="NCBI Taxonomy" id="2840774"/>
    <lineage>
        <taxon>Bacteria</taxon>
        <taxon>Bacillati</taxon>
        <taxon>Bacillota</taxon>
        <taxon>Clostridia</taxon>
        <taxon>Eubacteriales</taxon>
        <taxon>Oscillospiraceae</taxon>
        <taxon>Oscillospiraceae incertae sedis</taxon>
        <taxon>Candidatus Egerieicola</taxon>
    </lineage>
</organism>
<evidence type="ECO:0000313" key="2">
    <source>
        <dbReference type="Proteomes" id="UP000824082"/>
    </source>
</evidence>
<protein>
    <submittedName>
        <fullName evidence="1">Uncharacterized protein</fullName>
    </submittedName>
</protein>